<dbReference type="InterPro" id="IPR049012">
    <property type="entry name" value="Mutator_transp_dom"/>
</dbReference>
<feature type="domain" description="Mutator-like transposase" evidence="1">
    <location>
        <begin position="2"/>
        <end position="195"/>
    </location>
</feature>
<sequence length="204" mass="22581">MGYEQMVRFAGILSLQKSMHHKSFTAISRKARDAAMDAISQNLDNSRELTKSEVVEGHITVMYDGRNEVTKAIMALAQLCPSTLDFEFLSNFCLVGKRLCQMKRGKLGKHFKALSVSEMLTLRPHATEEQFTAWVWQRSQSSGTPMLFKTFLSDGDSKAYAAALEANVYGGAVSTGKEDCANLVAKRLGTALRKLKEPLPRGRG</sequence>
<organism evidence="2 3">
    <name type="scientific">Rhipicephalus sanguineus</name>
    <name type="common">Brown dog tick</name>
    <name type="synonym">Ixodes sanguineus</name>
    <dbReference type="NCBI Taxonomy" id="34632"/>
    <lineage>
        <taxon>Eukaryota</taxon>
        <taxon>Metazoa</taxon>
        <taxon>Ecdysozoa</taxon>
        <taxon>Arthropoda</taxon>
        <taxon>Chelicerata</taxon>
        <taxon>Arachnida</taxon>
        <taxon>Acari</taxon>
        <taxon>Parasitiformes</taxon>
        <taxon>Ixodida</taxon>
        <taxon>Ixodoidea</taxon>
        <taxon>Ixodidae</taxon>
        <taxon>Rhipicephalinae</taxon>
        <taxon>Rhipicephalus</taxon>
        <taxon>Rhipicephalus</taxon>
    </lineage>
</organism>
<evidence type="ECO:0000313" key="2">
    <source>
        <dbReference type="EMBL" id="KAH7944265.1"/>
    </source>
</evidence>
<dbReference type="AlphaFoldDB" id="A0A9D4PJN6"/>
<accession>A0A9D4PJN6</accession>
<keyword evidence="3" id="KW-1185">Reference proteome</keyword>
<proteinExistence type="predicted"/>
<gene>
    <name evidence="2" type="ORF">HPB52_017734</name>
</gene>
<reference evidence="2" key="1">
    <citation type="journal article" date="2020" name="Cell">
        <title>Large-Scale Comparative Analyses of Tick Genomes Elucidate Their Genetic Diversity and Vector Capacities.</title>
        <authorList>
            <consortium name="Tick Genome and Microbiome Consortium (TIGMIC)"/>
            <person name="Jia N."/>
            <person name="Wang J."/>
            <person name="Shi W."/>
            <person name="Du L."/>
            <person name="Sun Y."/>
            <person name="Zhan W."/>
            <person name="Jiang J.F."/>
            <person name="Wang Q."/>
            <person name="Zhang B."/>
            <person name="Ji P."/>
            <person name="Bell-Sakyi L."/>
            <person name="Cui X.M."/>
            <person name="Yuan T.T."/>
            <person name="Jiang B.G."/>
            <person name="Yang W.F."/>
            <person name="Lam T.T."/>
            <person name="Chang Q.C."/>
            <person name="Ding S.J."/>
            <person name="Wang X.J."/>
            <person name="Zhu J.G."/>
            <person name="Ruan X.D."/>
            <person name="Zhao L."/>
            <person name="Wei J.T."/>
            <person name="Ye R.Z."/>
            <person name="Que T.C."/>
            <person name="Du C.H."/>
            <person name="Zhou Y.H."/>
            <person name="Cheng J.X."/>
            <person name="Dai P.F."/>
            <person name="Guo W.B."/>
            <person name="Han X.H."/>
            <person name="Huang E.J."/>
            <person name="Li L.F."/>
            <person name="Wei W."/>
            <person name="Gao Y.C."/>
            <person name="Liu J.Z."/>
            <person name="Shao H.Z."/>
            <person name="Wang X."/>
            <person name="Wang C.C."/>
            <person name="Yang T.C."/>
            <person name="Huo Q.B."/>
            <person name="Li W."/>
            <person name="Chen H.Y."/>
            <person name="Chen S.E."/>
            <person name="Zhou L.G."/>
            <person name="Ni X.B."/>
            <person name="Tian J.H."/>
            <person name="Sheng Y."/>
            <person name="Liu T."/>
            <person name="Pan Y.S."/>
            <person name="Xia L.Y."/>
            <person name="Li J."/>
            <person name="Zhao F."/>
            <person name="Cao W.C."/>
        </authorList>
    </citation>
    <scope>NUCLEOTIDE SEQUENCE</scope>
    <source>
        <strain evidence="2">Rsan-2018</strain>
    </source>
</reference>
<protein>
    <recommendedName>
        <fullName evidence="1">Mutator-like transposase domain-containing protein</fullName>
    </recommendedName>
</protein>
<dbReference type="Proteomes" id="UP000821837">
    <property type="component" value="Unassembled WGS sequence"/>
</dbReference>
<dbReference type="EMBL" id="JABSTV010001253">
    <property type="protein sequence ID" value="KAH7944265.1"/>
    <property type="molecule type" value="Genomic_DNA"/>
</dbReference>
<evidence type="ECO:0000259" key="1">
    <source>
        <dbReference type="Pfam" id="PF20700"/>
    </source>
</evidence>
<dbReference type="VEuPathDB" id="VectorBase:RSAN_041709"/>
<evidence type="ECO:0000313" key="3">
    <source>
        <dbReference type="Proteomes" id="UP000821837"/>
    </source>
</evidence>
<dbReference type="Pfam" id="PF20700">
    <property type="entry name" value="Mutator"/>
    <property type="match status" value="1"/>
</dbReference>
<comment type="caution">
    <text evidence="2">The sequence shown here is derived from an EMBL/GenBank/DDBJ whole genome shotgun (WGS) entry which is preliminary data.</text>
</comment>
<reference evidence="2" key="2">
    <citation type="submission" date="2021-09" db="EMBL/GenBank/DDBJ databases">
        <authorList>
            <person name="Jia N."/>
            <person name="Wang J."/>
            <person name="Shi W."/>
            <person name="Du L."/>
            <person name="Sun Y."/>
            <person name="Zhan W."/>
            <person name="Jiang J."/>
            <person name="Wang Q."/>
            <person name="Zhang B."/>
            <person name="Ji P."/>
            <person name="Sakyi L.B."/>
            <person name="Cui X."/>
            <person name="Yuan T."/>
            <person name="Jiang B."/>
            <person name="Yang W."/>
            <person name="Lam T.T.-Y."/>
            <person name="Chang Q."/>
            <person name="Ding S."/>
            <person name="Wang X."/>
            <person name="Zhu J."/>
            <person name="Ruan X."/>
            <person name="Zhao L."/>
            <person name="Wei J."/>
            <person name="Que T."/>
            <person name="Du C."/>
            <person name="Cheng J."/>
            <person name="Dai P."/>
            <person name="Han X."/>
            <person name="Huang E."/>
            <person name="Gao Y."/>
            <person name="Liu J."/>
            <person name="Shao H."/>
            <person name="Ye R."/>
            <person name="Li L."/>
            <person name="Wei W."/>
            <person name="Wang X."/>
            <person name="Wang C."/>
            <person name="Huo Q."/>
            <person name="Li W."/>
            <person name="Guo W."/>
            <person name="Chen H."/>
            <person name="Chen S."/>
            <person name="Zhou L."/>
            <person name="Zhou L."/>
            <person name="Ni X."/>
            <person name="Tian J."/>
            <person name="Zhou Y."/>
            <person name="Sheng Y."/>
            <person name="Liu T."/>
            <person name="Pan Y."/>
            <person name="Xia L."/>
            <person name="Li J."/>
            <person name="Zhao F."/>
            <person name="Cao W."/>
        </authorList>
    </citation>
    <scope>NUCLEOTIDE SEQUENCE</scope>
    <source>
        <strain evidence="2">Rsan-2018</strain>
        <tissue evidence="2">Larvae</tissue>
    </source>
</reference>
<name>A0A9D4PJN6_RHISA</name>